<gene>
    <name evidence="1" type="ORF">NX720_06415</name>
</gene>
<dbReference type="RefSeq" id="WP_262600164.1">
    <property type="nucleotide sequence ID" value="NZ_CP103300.1"/>
</dbReference>
<reference evidence="1" key="1">
    <citation type="submission" date="2022-10" db="EMBL/GenBank/DDBJ databases">
        <title>Completed Genome Sequence of two octocoral isolated bacterium, Endozoicomonas euniceicola EF212T and Endozoicomonas gorgoniicola PS125T.</title>
        <authorList>
            <person name="Chiou Y.-J."/>
            <person name="Chen Y.-H."/>
        </authorList>
    </citation>
    <scope>NUCLEOTIDE SEQUENCE</scope>
    <source>
        <strain evidence="1">EF212</strain>
    </source>
</reference>
<dbReference type="EMBL" id="CP103300">
    <property type="protein sequence ID" value="UYM17546.1"/>
    <property type="molecule type" value="Genomic_DNA"/>
</dbReference>
<keyword evidence="2" id="KW-1185">Reference proteome</keyword>
<evidence type="ECO:0000313" key="2">
    <source>
        <dbReference type="Proteomes" id="UP001163255"/>
    </source>
</evidence>
<accession>A0ABY6GZS8</accession>
<proteinExistence type="predicted"/>
<protein>
    <submittedName>
        <fullName evidence="1">Uncharacterized protein</fullName>
    </submittedName>
</protein>
<name>A0ABY6GZS8_9GAMM</name>
<sequence>MTYIFKISSWWQYFLGEWLSELAVVNGIQVQSLHLLSDSSQPFTIDCLVLVR</sequence>
<dbReference type="Proteomes" id="UP001163255">
    <property type="component" value="Chromosome"/>
</dbReference>
<evidence type="ECO:0000313" key="1">
    <source>
        <dbReference type="EMBL" id="UYM17546.1"/>
    </source>
</evidence>
<organism evidence="1 2">
    <name type="scientific">Endozoicomonas euniceicola</name>
    <dbReference type="NCBI Taxonomy" id="1234143"/>
    <lineage>
        <taxon>Bacteria</taxon>
        <taxon>Pseudomonadati</taxon>
        <taxon>Pseudomonadota</taxon>
        <taxon>Gammaproteobacteria</taxon>
        <taxon>Oceanospirillales</taxon>
        <taxon>Endozoicomonadaceae</taxon>
        <taxon>Endozoicomonas</taxon>
    </lineage>
</organism>